<protein>
    <recommendedName>
        <fullName evidence="2">Saposin B-type domain-containing protein</fullName>
    </recommendedName>
</protein>
<dbReference type="Proteomes" id="UP001328107">
    <property type="component" value="Unassembled WGS sequence"/>
</dbReference>
<dbReference type="InterPro" id="IPR008139">
    <property type="entry name" value="SaposinB_dom"/>
</dbReference>
<organism evidence="3 4">
    <name type="scientific">Pristionchus mayeri</name>
    <dbReference type="NCBI Taxonomy" id="1317129"/>
    <lineage>
        <taxon>Eukaryota</taxon>
        <taxon>Metazoa</taxon>
        <taxon>Ecdysozoa</taxon>
        <taxon>Nematoda</taxon>
        <taxon>Chromadorea</taxon>
        <taxon>Rhabditida</taxon>
        <taxon>Rhabditina</taxon>
        <taxon>Diplogasteromorpha</taxon>
        <taxon>Diplogasteroidea</taxon>
        <taxon>Neodiplogasteridae</taxon>
        <taxon>Pristionchus</taxon>
    </lineage>
</organism>
<dbReference type="InterPro" id="IPR011001">
    <property type="entry name" value="Saposin-like"/>
</dbReference>
<evidence type="ECO:0000256" key="1">
    <source>
        <dbReference type="ARBA" id="ARBA00023157"/>
    </source>
</evidence>
<sequence length="140" mass="15670">KAVINGKKEKITCTMVGYSTLNCSQSISYDAKSEEGETSSNDFVCDECQMAAIEFKKFVDDTNERATIHAFISENFCRQLPRFQDECDLVLAELLPKLWHHLDVLLDNPKQACAQIGFCPNQAGLPFNNAVSLYNVLISI</sequence>
<dbReference type="PROSITE" id="PS50015">
    <property type="entry name" value="SAP_B"/>
    <property type="match status" value="1"/>
</dbReference>
<dbReference type="InterPro" id="IPR051428">
    <property type="entry name" value="Sphingo_Act-Surfact_Prot"/>
</dbReference>
<gene>
    <name evidence="3" type="ORF">PMAYCL1PPCAC_08944</name>
</gene>
<evidence type="ECO:0000313" key="3">
    <source>
        <dbReference type="EMBL" id="GMR38749.1"/>
    </source>
</evidence>
<reference evidence="4" key="1">
    <citation type="submission" date="2022-10" db="EMBL/GenBank/DDBJ databases">
        <title>Genome assembly of Pristionchus species.</title>
        <authorList>
            <person name="Yoshida K."/>
            <person name="Sommer R.J."/>
        </authorList>
    </citation>
    <scope>NUCLEOTIDE SEQUENCE [LARGE SCALE GENOMIC DNA]</scope>
    <source>
        <strain evidence="4">RS5460</strain>
    </source>
</reference>
<keyword evidence="1" id="KW-1015">Disulfide bond</keyword>
<dbReference type="PANTHER" id="PTHR11480">
    <property type="entry name" value="SAPOSIN-RELATED"/>
    <property type="match status" value="1"/>
</dbReference>
<evidence type="ECO:0000259" key="2">
    <source>
        <dbReference type="PROSITE" id="PS50015"/>
    </source>
</evidence>
<dbReference type="SUPFAM" id="SSF47862">
    <property type="entry name" value="Saposin"/>
    <property type="match status" value="1"/>
</dbReference>
<accession>A0AAN5CDJ3</accession>
<feature type="domain" description="Saposin B-type" evidence="2">
    <location>
        <begin position="41"/>
        <end position="123"/>
    </location>
</feature>
<name>A0AAN5CDJ3_9BILA</name>
<keyword evidence="4" id="KW-1185">Reference proteome</keyword>
<dbReference type="EMBL" id="BTRK01000002">
    <property type="protein sequence ID" value="GMR38749.1"/>
    <property type="molecule type" value="Genomic_DNA"/>
</dbReference>
<dbReference type="PANTHER" id="PTHR11480:SF3">
    <property type="entry name" value="BCDNA.GH08312"/>
    <property type="match status" value="1"/>
</dbReference>
<dbReference type="Gene3D" id="1.10.225.10">
    <property type="entry name" value="Saposin-like"/>
    <property type="match status" value="1"/>
</dbReference>
<comment type="caution">
    <text evidence="3">The sequence shown here is derived from an EMBL/GenBank/DDBJ whole genome shotgun (WGS) entry which is preliminary data.</text>
</comment>
<proteinExistence type="predicted"/>
<feature type="non-terminal residue" evidence="3">
    <location>
        <position position="1"/>
    </location>
</feature>
<dbReference type="SMART" id="SM00741">
    <property type="entry name" value="SapB"/>
    <property type="match status" value="1"/>
</dbReference>
<dbReference type="AlphaFoldDB" id="A0AAN5CDJ3"/>
<evidence type="ECO:0000313" key="4">
    <source>
        <dbReference type="Proteomes" id="UP001328107"/>
    </source>
</evidence>